<keyword evidence="6 8" id="KW-1133">Transmembrane helix</keyword>
<evidence type="ECO:0000256" key="2">
    <source>
        <dbReference type="ARBA" id="ARBA00022448"/>
    </source>
</evidence>
<feature type="transmembrane region" description="Helical" evidence="8">
    <location>
        <begin position="139"/>
        <end position="167"/>
    </location>
</feature>
<evidence type="ECO:0000256" key="7">
    <source>
        <dbReference type="ARBA" id="ARBA00023136"/>
    </source>
</evidence>
<evidence type="ECO:0000313" key="10">
    <source>
        <dbReference type="EMBL" id="OEG09574.1"/>
    </source>
</evidence>
<feature type="transmembrane region" description="Helical" evidence="8">
    <location>
        <begin position="296"/>
        <end position="321"/>
    </location>
</feature>
<evidence type="ECO:0000256" key="8">
    <source>
        <dbReference type="RuleBase" id="RU363032"/>
    </source>
</evidence>
<keyword evidence="4" id="KW-0997">Cell inner membrane</keyword>
<dbReference type="STRING" id="903984.BCR21_14600"/>
<comment type="similarity">
    <text evidence="8">Belongs to the binding-protein-dependent transport system permease family.</text>
</comment>
<feature type="transmembrane region" description="Helical" evidence="8">
    <location>
        <begin position="7"/>
        <end position="26"/>
    </location>
</feature>
<dbReference type="Proteomes" id="UP000094068">
    <property type="component" value="Unassembled WGS sequence"/>
</dbReference>
<dbReference type="OrthoDB" id="8404154at2"/>
<comment type="caution">
    <text evidence="10">The sequence shown here is derived from an EMBL/GenBank/DDBJ whole genome shotgun (WGS) entry which is preliminary data.</text>
</comment>
<gene>
    <name evidence="10" type="ORF">BCR21_14600</name>
</gene>
<accession>A0A1E5GA46</accession>
<feature type="transmembrane region" description="Helical" evidence="8">
    <location>
        <begin position="246"/>
        <end position="266"/>
    </location>
</feature>
<feature type="transmembrane region" description="Helical" evidence="8">
    <location>
        <begin position="64"/>
        <end position="88"/>
    </location>
</feature>
<keyword evidence="3" id="KW-1003">Cell membrane</keyword>
<feature type="transmembrane region" description="Helical" evidence="8">
    <location>
        <begin position="100"/>
        <end position="119"/>
    </location>
</feature>
<keyword evidence="2 8" id="KW-0813">Transport</keyword>
<dbReference type="InterPro" id="IPR000515">
    <property type="entry name" value="MetI-like"/>
</dbReference>
<dbReference type="PROSITE" id="PS50928">
    <property type="entry name" value="ABC_TM1"/>
    <property type="match status" value="2"/>
</dbReference>
<proteinExistence type="inferred from homology"/>
<evidence type="ECO:0000256" key="1">
    <source>
        <dbReference type="ARBA" id="ARBA00004429"/>
    </source>
</evidence>
<feature type="transmembrane region" description="Helical" evidence="8">
    <location>
        <begin position="421"/>
        <end position="441"/>
    </location>
</feature>
<feature type="transmembrane region" description="Helical" evidence="8">
    <location>
        <begin position="538"/>
        <end position="556"/>
    </location>
</feature>
<dbReference type="Gene3D" id="1.10.3720.10">
    <property type="entry name" value="MetI-like"/>
    <property type="match status" value="2"/>
</dbReference>
<keyword evidence="11" id="KW-1185">Reference proteome</keyword>
<sequence>MKKRINIPLLLIVLGLSWFCLGFLIFPNINTVIQTFFHEGSFSLEPVAKLLKSQRAMDSLKNSFILAVTLTVSVNLIGVFLVLIMEYFEIKGAKFLKLGYYTTLIYSGVVLVSGYKFIYDKNGFVTKLIQSIVPSYTASWFHGFLAVAFVMTFACTSNHVLFLSNAIKKLDFSTIEAAKTMGASKLRILFQIVFPTLKPTLFALTILTFLTGLAATSAPMILGGREFETITPMILTFSRSHSSRNLATILALILGIATIILLSFMMKSERKGNFMSISKVKVDFQKQKIDHPIVNIFVHVFAYAIFILYAVPVILIILFSFTDAASISSGTLALDRMTIKNYALAFSSLKALQPYLVSLVYGLVASFLVVALCLLCSRLIHRYPNSKLIVFLEYILMIPWLLPTTLIAIGLSISFNQPTPFTFNSILTGTVWLLLLGYIIIKIPFTLRMTKSVFFNINTEITEAAQNLGANSFYTFRRVILPIVLPATAGVFALNFIAILQDYDLTVFLYHPLYEPLGVMIRNATANQTVADTKALSLVYSVIIMVMSTIIMYLVYSDSSFVKKLFRTWRDRKNELSNDL</sequence>
<dbReference type="SUPFAM" id="SSF161098">
    <property type="entry name" value="MetI-like"/>
    <property type="match status" value="2"/>
</dbReference>
<feature type="domain" description="ABC transmembrane type-1" evidence="9">
    <location>
        <begin position="60"/>
        <end position="265"/>
    </location>
</feature>
<name>A0A1E5GA46_9ENTE</name>
<dbReference type="GO" id="GO:0005886">
    <property type="term" value="C:plasma membrane"/>
    <property type="evidence" value="ECO:0007669"/>
    <property type="project" value="UniProtKB-SubCell"/>
</dbReference>
<keyword evidence="7 8" id="KW-0472">Membrane</keyword>
<dbReference type="GO" id="GO:0055085">
    <property type="term" value="P:transmembrane transport"/>
    <property type="evidence" value="ECO:0007669"/>
    <property type="project" value="InterPro"/>
</dbReference>
<evidence type="ECO:0000313" key="11">
    <source>
        <dbReference type="Proteomes" id="UP000094068"/>
    </source>
</evidence>
<dbReference type="Pfam" id="PF00528">
    <property type="entry name" value="BPD_transp_1"/>
    <property type="match status" value="2"/>
</dbReference>
<dbReference type="PANTHER" id="PTHR43357:SF4">
    <property type="entry name" value="INNER MEMBRANE ABC TRANSPORTER PERMEASE PROTEIN YDCV"/>
    <property type="match status" value="1"/>
</dbReference>
<feature type="transmembrane region" description="Helical" evidence="8">
    <location>
        <begin position="388"/>
        <end position="415"/>
    </location>
</feature>
<dbReference type="AlphaFoldDB" id="A0A1E5GA46"/>
<feature type="transmembrane region" description="Helical" evidence="8">
    <location>
        <begin position="479"/>
        <end position="500"/>
    </location>
</feature>
<evidence type="ECO:0000256" key="3">
    <source>
        <dbReference type="ARBA" id="ARBA00022475"/>
    </source>
</evidence>
<organism evidence="10 11">
    <name type="scientific">Enterococcus ureasiticus</name>
    <dbReference type="NCBI Taxonomy" id="903984"/>
    <lineage>
        <taxon>Bacteria</taxon>
        <taxon>Bacillati</taxon>
        <taxon>Bacillota</taxon>
        <taxon>Bacilli</taxon>
        <taxon>Lactobacillales</taxon>
        <taxon>Enterococcaceae</taxon>
        <taxon>Enterococcus</taxon>
    </lineage>
</organism>
<comment type="subcellular location">
    <subcellularLocation>
        <location evidence="1">Cell inner membrane</location>
        <topology evidence="1">Multi-pass membrane protein</topology>
    </subcellularLocation>
    <subcellularLocation>
        <location evidence="8">Cell membrane</location>
        <topology evidence="8">Multi-pass membrane protein</topology>
    </subcellularLocation>
</comment>
<feature type="domain" description="ABC transmembrane type-1" evidence="9">
    <location>
        <begin position="355"/>
        <end position="555"/>
    </location>
</feature>
<protein>
    <submittedName>
        <fullName evidence="10">Iron ABC transporter permease</fullName>
    </submittedName>
</protein>
<dbReference type="EMBL" id="MIJZ01000016">
    <property type="protein sequence ID" value="OEG09574.1"/>
    <property type="molecule type" value="Genomic_DNA"/>
</dbReference>
<evidence type="ECO:0000256" key="4">
    <source>
        <dbReference type="ARBA" id="ARBA00022519"/>
    </source>
</evidence>
<dbReference type="CDD" id="cd06261">
    <property type="entry name" value="TM_PBP2"/>
    <property type="match status" value="2"/>
</dbReference>
<dbReference type="PANTHER" id="PTHR43357">
    <property type="entry name" value="INNER MEMBRANE ABC TRANSPORTER PERMEASE PROTEIN YDCV"/>
    <property type="match status" value="1"/>
</dbReference>
<keyword evidence="5 8" id="KW-0812">Transmembrane</keyword>
<evidence type="ECO:0000256" key="6">
    <source>
        <dbReference type="ARBA" id="ARBA00022989"/>
    </source>
</evidence>
<dbReference type="InterPro" id="IPR035906">
    <property type="entry name" value="MetI-like_sf"/>
</dbReference>
<dbReference type="RefSeq" id="WP_069647252.1">
    <property type="nucleotide sequence ID" value="NZ_MIJZ01000016.1"/>
</dbReference>
<evidence type="ECO:0000259" key="9">
    <source>
        <dbReference type="PROSITE" id="PS50928"/>
    </source>
</evidence>
<evidence type="ECO:0000256" key="5">
    <source>
        <dbReference type="ARBA" id="ARBA00022692"/>
    </source>
</evidence>
<feature type="transmembrane region" description="Helical" evidence="8">
    <location>
        <begin position="355"/>
        <end position="376"/>
    </location>
</feature>
<reference evidence="11" key="1">
    <citation type="submission" date="2016-09" db="EMBL/GenBank/DDBJ databases">
        <authorList>
            <person name="Gulvik C.A."/>
        </authorList>
    </citation>
    <scope>NUCLEOTIDE SEQUENCE [LARGE SCALE GENOMIC DNA]</scope>
    <source>
        <strain evidence="11">DSM 23328</strain>
    </source>
</reference>